<dbReference type="AlphaFoldDB" id="A0A382F4W3"/>
<name>A0A382F4W3_9ZZZZ</name>
<accession>A0A382F4W3</accession>
<feature type="non-terminal residue" evidence="1">
    <location>
        <position position="1"/>
    </location>
</feature>
<sequence length="33" mass="3742">NAKSAPHIGGGHFYQWSRAEELSKILIDFIKLD</sequence>
<reference evidence="1" key="1">
    <citation type="submission" date="2018-05" db="EMBL/GenBank/DDBJ databases">
        <authorList>
            <person name="Lanie J.A."/>
            <person name="Ng W.-L."/>
            <person name="Kazmierczak K.M."/>
            <person name="Andrzejewski T.M."/>
            <person name="Davidsen T.M."/>
            <person name="Wayne K.J."/>
            <person name="Tettelin H."/>
            <person name="Glass J.I."/>
            <person name="Rusch D."/>
            <person name="Podicherti R."/>
            <person name="Tsui H.-C.T."/>
            <person name="Winkler M.E."/>
        </authorList>
    </citation>
    <scope>NUCLEOTIDE SEQUENCE</scope>
</reference>
<evidence type="ECO:0008006" key="2">
    <source>
        <dbReference type="Google" id="ProtNLM"/>
    </source>
</evidence>
<organism evidence="1">
    <name type="scientific">marine metagenome</name>
    <dbReference type="NCBI Taxonomy" id="408172"/>
    <lineage>
        <taxon>unclassified sequences</taxon>
        <taxon>metagenomes</taxon>
        <taxon>ecological metagenomes</taxon>
    </lineage>
</organism>
<dbReference type="EMBL" id="UINC01047641">
    <property type="protein sequence ID" value="SVB57161.1"/>
    <property type="molecule type" value="Genomic_DNA"/>
</dbReference>
<proteinExistence type="predicted"/>
<evidence type="ECO:0000313" key="1">
    <source>
        <dbReference type="EMBL" id="SVB57161.1"/>
    </source>
</evidence>
<gene>
    <name evidence="1" type="ORF">METZ01_LOCUS210015</name>
</gene>
<protein>
    <recommendedName>
        <fullName evidence="2">Alpha/beta hydrolase</fullName>
    </recommendedName>
</protein>